<dbReference type="PANTHER" id="PTHR21087">
    <property type="entry name" value="SHIKIMATE KINASE"/>
    <property type="match status" value="1"/>
</dbReference>
<evidence type="ECO:0000256" key="7">
    <source>
        <dbReference type="HAMAP-Rule" id="MF_00109"/>
    </source>
</evidence>
<dbReference type="Proteomes" id="UP000095492">
    <property type="component" value="Unassembled WGS sequence"/>
</dbReference>
<evidence type="ECO:0000256" key="3">
    <source>
        <dbReference type="ARBA" id="ARBA00022741"/>
    </source>
</evidence>
<dbReference type="HAMAP" id="MF_00109">
    <property type="entry name" value="Shikimate_kinase"/>
    <property type="match status" value="1"/>
</dbReference>
<evidence type="ECO:0000313" key="10">
    <source>
        <dbReference type="Proteomes" id="UP000095492"/>
    </source>
</evidence>
<dbReference type="CDD" id="cd00464">
    <property type="entry name" value="SK"/>
    <property type="match status" value="1"/>
</dbReference>
<feature type="binding site" evidence="7">
    <location>
        <position position="17"/>
    </location>
    <ligand>
        <name>Mg(2+)</name>
        <dbReference type="ChEBI" id="CHEBI:18420"/>
    </ligand>
</feature>
<dbReference type="GO" id="GO:0008652">
    <property type="term" value="P:amino acid biosynthetic process"/>
    <property type="evidence" value="ECO:0007669"/>
    <property type="project" value="UniProtKB-KW"/>
</dbReference>
<keyword evidence="5 7" id="KW-0067">ATP-binding</keyword>
<dbReference type="AlphaFoldDB" id="A0A173RVH7"/>
<evidence type="ECO:0000256" key="5">
    <source>
        <dbReference type="ARBA" id="ARBA00022840"/>
    </source>
</evidence>
<reference evidence="8 10" key="1">
    <citation type="submission" date="2015-09" db="EMBL/GenBank/DDBJ databases">
        <authorList>
            <consortium name="Pathogen Informatics"/>
        </authorList>
    </citation>
    <scope>NUCLEOTIDE SEQUENCE [LARGE SCALE GENOMIC DNA]</scope>
    <source>
        <strain evidence="8 10">2789STDY5608891</strain>
    </source>
</reference>
<evidence type="ECO:0000313" key="9">
    <source>
        <dbReference type="EMBL" id="MSD15411.1"/>
    </source>
</evidence>
<dbReference type="PANTHER" id="PTHR21087:SF16">
    <property type="entry name" value="SHIKIMATE KINASE 1, CHLOROPLASTIC"/>
    <property type="match status" value="1"/>
</dbReference>
<dbReference type="EC" id="2.7.1.71" evidence="7"/>
<comment type="catalytic activity">
    <reaction evidence="7">
        <text>shikimate + ATP = 3-phosphoshikimate + ADP + H(+)</text>
        <dbReference type="Rhea" id="RHEA:13121"/>
        <dbReference type="ChEBI" id="CHEBI:15378"/>
        <dbReference type="ChEBI" id="CHEBI:30616"/>
        <dbReference type="ChEBI" id="CHEBI:36208"/>
        <dbReference type="ChEBI" id="CHEBI:145989"/>
        <dbReference type="ChEBI" id="CHEBI:456216"/>
        <dbReference type="EC" id="2.7.1.71"/>
    </reaction>
</comment>
<feature type="binding site" evidence="7">
    <location>
        <begin position="13"/>
        <end position="18"/>
    </location>
    <ligand>
        <name>ATP</name>
        <dbReference type="ChEBI" id="CHEBI:30616"/>
    </ligand>
</feature>
<feature type="binding site" evidence="7">
    <location>
        <position position="135"/>
    </location>
    <ligand>
        <name>substrate</name>
    </ligand>
</feature>
<feature type="binding site" evidence="7">
    <location>
        <position position="118"/>
    </location>
    <ligand>
        <name>ATP</name>
        <dbReference type="ChEBI" id="CHEBI:30616"/>
    </ligand>
</feature>
<dbReference type="GO" id="GO:0005829">
    <property type="term" value="C:cytosol"/>
    <property type="evidence" value="ECO:0007669"/>
    <property type="project" value="TreeGrafter"/>
</dbReference>
<keyword evidence="7" id="KW-0479">Metal-binding</keyword>
<dbReference type="PRINTS" id="PR01100">
    <property type="entry name" value="SHIKIMTKNASE"/>
</dbReference>
<feature type="binding site" evidence="7">
    <location>
        <position position="35"/>
    </location>
    <ligand>
        <name>substrate</name>
    </ligand>
</feature>
<comment type="subcellular location">
    <subcellularLocation>
        <location evidence="7">Cytoplasm</location>
    </subcellularLocation>
</comment>
<comment type="similarity">
    <text evidence="7">Belongs to the shikimate kinase family.</text>
</comment>
<dbReference type="RefSeq" id="WP_055289320.1">
    <property type="nucleotide sequence ID" value="NZ_CAXUGT010000021.1"/>
</dbReference>
<gene>
    <name evidence="8" type="primary">aroL</name>
    <name evidence="7" type="synonym">aroK</name>
    <name evidence="8" type="ORF">ERS852448_00615</name>
    <name evidence="9" type="ORF">GKE72_04860</name>
</gene>
<evidence type="ECO:0000313" key="11">
    <source>
        <dbReference type="Proteomes" id="UP000431304"/>
    </source>
</evidence>
<comment type="function">
    <text evidence="7">Catalyzes the specific phosphorylation of the 3-hydroxyl group of shikimic acid using ATP as a cosubstrate.</text>
</comment>
<dbReference type="Proteomes" id="UP000431304">
    <property type="component" value="Unassembled WGS sequence"/>
</dbReference>
<keyword evidence="7" id="KW-0460">Magnesium</keyword>
<dbReference type="Pfam" id="PF01202">
    <property type="entry name" value="SKI"/>
    <property type="match status" value="1"/>
</dbReference>
<dbReference type="InterPro" id="IPR031322">
    <property type="entry name" value="Shikimate/glucono_kinase"/>
</dbReference>
<comment type="cofactor">
    <cofactor evidence="7">
        <name>Mg(2+)</name>
        <dbReference type="ChEBI" id="CHEBI:18420"/>
    </cofactor>
    <text evidence="7">Binds 1 Mg(2+) ion per subunit.</text>
</comment>
<proteinExistence type="inferred from homology"/>
<keyword evidence="6 7" id="KW-0057">Aromatic amino acid biosynthesis</keyword>
<reference evidence="9 11" key="2">
    <citation type="journal article" date="2019" name="Nat. Med.">
        <title>A library of human gut bacterial isolates paired with longitudinal multiomics data enables mechanistic microbiome research.</title>
        <authorList>
            <person name="Poyet M."/>
            <person name="Groussin M."/>
            <person name="Gibbons S.M."/>
            <person name="Avila-Pacheco J."/>
            <person name="Jiang X."/>
            <person name="Kearney S.M."/>
            <person name="Perrotta A.R."/>
            <person name="Berdy B."/>
            <person name="Zhao S."/>
            <person name="Lieberman T.D."/>
            <person name="Swanson P.K."/>
            <person name="Smith M."/>
            <person name="Roesemann S."/>
            <person name="Alexander J.E."/>
            <person name="Rich S.A."/>
            <person name="Livny J."/>
            <person name="Vlamakis H."/>
            <person name="Clish C."/>
            <person name="Bullock K."/>
            <person name="Deik A."/>
            <person name="Scott J."/>
            <person name="Pierce K.A."/>
            <person name="Xavier R.J."/>
            <person name="Alm E.J."/>
        </authorList>
    </citation>
    <scope>NUCLEOTIDE SEQUENCE [LARGE SCALE GENOMIC DNA]</scope>
    <source>
        <strain evidence="9 11">BIOML-A3</strain>
    </source>
</reference>
<dbReference type="InterPro" id="IPR000623">
    <property type="entry name" value="Shikimate_kinase/TSH1"/>
</dbReference>
<dbReference type="EMBL" id="WKRA01000005">
    <property type="protein sequence ID" value="MSD15411.1"/>
    <property type="molecule type" value="Genomic_DNA"/>
</dbReference>
<evidence type="ECO:0000313" key="8">
    <source>
        <dbReference type="EMBL" id="CUM81645.1"/>
    </source>
</evidence>
<comment type="caution">
    <text evidence="7">Lacks conserved residue(s) required for the propagation of feature annotation.</text>
</comment>
<comment type="subunit">
    <text evidence="7">Monomer.</text>
</comment>
<comment type="pathway">
    <text evidence="7">Metabolic intermediate biosynthesis; chorismate biosynthesis; chorismate from D-erythrose 4-phosphate and phosphoenolpyruvate: step 5/7.</text>
</comment>
<dbReference type="InterPro" id="IPR027417">
    <property type="entry name" value="P-loop_NTPase"/>
</dbReference>
<accession>A0A173RVH7</accession>
<keyword evidence="1 7" id="KW-0028">Amino-acid biosynthesis</keyword>
<dbReference type="Gene3D" id="3.40.50.300">
    <property type="entry name" value="P-loop containing nucleotide triphosphate hydrolases"/>
    <property type="match status" value="1"/>
</dbReference>
<dbReference type="GO" id="GO:0009073">
    <property type="term" value="P:aromatic amino acid family biosynthetic process"/>
    <property type="evidence" value="ECO:0007669"/>
    <property type="project" value="UniProtKB-KW"/>
</dbReference>
<dbReference type="GeneID" id="97392110"/>
<organism evidence="8 10">
    <name type="scientific">Eubacterium ramulus</name>
    <dbReference type="NCBI Taxonomy" id="39490"/>
    <lineage>
        <taxon>Bacteria</taxon>
        <taxon>Bacillati</taxon>
        <taxon>Bacillota</taxon>
        <taxon>Clostridia</taxon>
        <taxon>Eubacteriales</taxon>
        <taxon>Eubacteriaceae</taxon>
        <taxon>Eubacterium</taxon>
    </lineage>
</organism>
<evidence type="ECO:0000256" key="4">
    <source>
        <dbReference type="ARBA" id="ARBA00022777"/>
    </source>
</evidence>
<name>A0A173RVH7_EUBRA</name>
<keyword evidence="7" id="KW-0963">Cytoplasm</keyword>
<keyword evidence="4 7" id="KW-0418">Kinase</keyword>
<dbReference type="SUPFAM" id="SSF52540">
    <property type="entry name" value="P-loop containing nucleoside triphosphate hydrolases"/>
    <property type="match status" value="1"/>
</dbReference>
<dbReference type="GO" id="GO:0000287">
    <property type="term" value="F:magnesium ion binding"/>
    <property type="evidence" value="ECO:0007669"/>
    <property type="project" value="UniProtKB-UniRule"/>
</dbReference>
<feature type="binding site" evidence="7">
    <location>
        <position position="80"/>
    </location>
    <ligand>
        <name>substrate</name>
    </ligand>
</feature>
<dbReference type="GO" id="GO:0009423">
    <property type="term" value="P:chorismate biosynthetic process"/>
    <property type="evidence" value="ECO:0007669"/>
    <property type="project" value="UniProtKB-UniRule"/>
</dbReference>
<dbReference type="EMBL" id="CYYA01000003">
    <property type="protein sequence ID" value="CUM81645.1"/>
    <property type="molecule type" value="Genomic_DNA"/>
</dbReference>
<protein>
    <recommendedName>
        <fullName evidence="7">Shikimate kinase</fullName>
        <shortName evidence="7">SK</shortName>
        <ecNumber evidence="7">2.7.1.71</ecNumber>
    </recommendedName>
</protein>
<evidence type="ECO:0000256" key="1">
    <source>
        <dbReference type="ARBA" id="ARBA00022605"/>
    </source>
</evidence>
<keyword evidence="2 7" id="KW-0808">Transferase</keyword>
<sequence length="177" mass="19625">MKKENIVLIGMPGVGKSTIGVVLAKVLGYEFIDADLLIQKAEGKLLREIIEEKGTDGFIEVENRVNSQIRTTHSVIATGGSVVYGKEAMEHLGSIGTIVYLKQNLKPLERRLRNIKGRGVVLKPGQTLAGLYKERVVLYEKYADIIVDEYKLNVEQTLDAVLQALKEKNGTEKAEDE</sequence>
<evidence type="ECO:0000256" key="6">
    <source>
        <dbReference type="ARBA" id="ARBA00023141"/>
    </source>
</evidence>
<dbReference type="GO" id="GO:0005524">
    <property type="term" value="F:ATP binding"/>
    <property type="evidence" value="ECO:0007669"/>
    <property type="project" value="UniProtKB-UniRule"/>
</dbReference>
<dbReference type="OrthoDB" id="9800332at2"/>
<keyword evidence="3 7" id="KW-0547">Nucleotide-binding</keyword>
<dbReference type="UniPathway" id="UPA00053">
    <property type="reaction ID" value="UER00088"/>
</dbReference>
<dbReference type="GO" id="GO:0004765">
    <property type="term" value="F:shikimate kinase activity"/>
    <property type="evidence" value="ECO:0007669"/>
    <property type="project" value="UniProtKB-UniRule"/>
</dbReference>
<evidence type="ECO:0000256" key="2">
    <source>
        <dbReference type="ARBA" id="ARBA00022679"/>
    </source>
</evidence>
<dbReference type="STRING" id="39490.ERS852448_00615"/>